<accession>A0A5S6R0L6</accession>
<keyword evidence="2" id="KW-1185">Reference proteome</keyword>
<dbReference type="WBParaSite" id="TMUE_3000013191.1">
    <property type="protein sequence ID" value="TMUE_3000013191.1"/>
    <property type="gene ID" value="WBGene00284994"/>
</dbReference>
<proteinExistence type="predicted"/>
<dbReference type="AlphaFoldDB" id="A0A5S6R0L6"/>
<dbReference type="Proteomes" id="UP000046395">
    <property type="component" value="Unassembled WGS sequence"/>
</dbReference>
<protein>
    <submittedName>
        <fullName evidence="3">Cystatin domain-containing protein</fullName>
    </submittedName>
</protein>
<feature type="compositionally biased region" description="Polar residues" evidence="1">
    <location>
        <begin position="66"/>
        <end position="75"/>
    </location>
</feature>
<evidence type="ECO:0000256" key="1">
    <source>
        <dbReference type="SAM" id="MobiDB-lite"/>
    </source>
</evidence>
<sequence length="159" mass="17186">MDEPNSLAVFSAGILRGHSSDAEQVPDAARDGVSEELPGFCSIAINAKRALCAPEQCASKAERTTIWGTPGSQPPTMAIGETVSPATNDATEHRDDINDRVHRILDDPYLQSDKDRVKYTMRVWGAAPPTLRTYIVFESWSPATTGKTPSYHSSTAPPS</sequence>
<evidence type="ECO:0000313" key="3">
    <source>
        <dbReference type="WBParaSite" id="TMUE_3000013191.1"/>
    </source>
</evidence>
<feature type="region of interest" description="Disordered" evidence="1">
    <location>
        <begin position="63"/>
        <end position="94"/>
    </location>
</feature>
<evidence type="ECO:0000313" key="2">
    <source>
        <dbReference type="Proteomes" id="UP000046395"/>
    </source>
</evidence>
<reference evidence="3" key="1">
    <citation type="submission" date="2019-12" db="UniProtKB">
        <authorList>
            <consortium name="WormBaseParasite"/>
        </authorList>
    </citation>
    <scope>IDENTIFICATION</scope>
</reference>
<name>A0A5S6R0L6_TRIMR</name>
<organism evidence="2 3">
    <name type="scientific">Trichuris muris</name>
    <name type="common">Mouse whipworm</name>
    <dbReference type="NCBI Taxonomy" id="70415"/>
    <lineage>
        <taxon>Eukaryota</taxon>
        <taxon>Metazoa</taxon>
        <taxon>Ecdysozoa</taxon>
        <taxon>Nematoda</taxon>
        <taxon>Enoplea</taxon>
        <taxon>Dorylaimia</taxon>
        <taxon>Trichinellida</taxon>
        <taxon>Trichuridae</taxon>
        <taxon>Trichuris</taxon>
    </lineage>
</organism>